<dbReference type="GO" id="GO:0009002">
    <property type="term" value="F:serine-type D-Ala-D-Ala carboxypeptidase activity"/>
    <property type="evidence" value="ECO:0007669"/>
    <property type="project" value="UniProtKB-EC"/>
</dbReference>
<dbReference type="Proteomes" id="UP000667802">
    <property type="component" value="Unassembled WGS sequence"/>
</dbReference>
<organism evidence="4 5">
    <name type="scientific">Aetokthonos hydrillicola Thurmond2011</name>
    <dbReference type="NCBI Taxonomy" id="2712845"/>
    <lineage>
        <taxon>Bacteria</taxon>
        <taxon>Bacillati</taxon>
        <taxon>Cyanobacteriota</taxon>
        <taxon>Cyanophyceae</taxon>
        <taxon>Nostocales</taxon>
        <taxon>Hapalosiphonaceae</taxon>
        <taxon>Aetokthonos</taxon>
    </lineage>
</organism>
<evidence type="ECO:0000256" key="1">
    <source>
        <dbReference type="ARBA" id="ARBA00006096"/>
    </source>
</evidence>
<dbReference type="RefSeq" id="WP_208342675.1">
    <property type="nucleotide sequence ID" value="NZ_CAWQFN010000179.1"/>
</dbReference>
<feature type="chain" id="PRO_5042889502" evidence="3">
    <location>
        <begin position="25"/>
        <end position="501"/>
    </location>
</feature>
<proteinExistence type="inferred from homology"/>
<protein>
    <submittedName>
        <fullName evidence="4">D-alanyl-D-alanine carboxypeptidase/D-alanyl-D-alanine-endopeptidase</fullName>
        <ecNumber evidence="4">3.4.16.4</ecNumber>
    </submittedName>
</protein>
<keyword evidence="2 4" id="KW-0378">Hydrolase</keyword>
<dbReference type="GO" id="GO:0000270">
    <property type="term" value="P:peptidoglycan metabolic process"/>
    <property type="evidence" value="ECO:0007669"/>
    <property type="project" value="TreeGrafter"/>
</dbReference>
<comment type="similarity">
    <text evidence="1">Belongs to the peptidase S13 family.</text>
</comment>
<keyword evidence="4" id="KW-0645">Protease</keyword>
<evidence type="ECO:0000313" key="4">
    <source>
        <dbReference type="EMBL" id="MDR9898777.1"/>
    </source>
</evidence>
<sequence>MLKRISIGFLVLLVNMQLGISAKAQSQVPPTPTISTKSICPNQLGAIIDAVINRPQFNRMRWGILVQNLGFAQTLYSRDAEKYFVPASVNKLLITAAVLQQLGKNFRFRTSVYSSGDGVLHVVGRGDPSLTDIQLIALAKQLQQKGIREVKSLIVDDGYFQGELVNPSWQWEDIQSDYGAPINSLILNQNIFSLKLLPQIVGQPLQIVWSDRNEAKYWKIVNQSITTGEDQLNDINITRDLTRPILKIQGNLAVNSQPESISLPVFAPAEYFLEHFRNALATQNIKVRQAYVSSTNSSLQQELAAVESPPLPELLAQMNLNSYNLFAEALLRSIGASSLQQAQRTQPTIKKPTDKNKTSADAGLDVMKATLTRLGVDPGGYILADASGLSRKNLVSPQALVQTLQAMAKSQEAYAYRASLPVAGKSGTLKSRYLHTQGEGIVQAKTGSMDGVVSLAGYITPPNYQPLAFSIIVNQSNQPIKVVRRAIDDVVVSLAQLQRCQ</sequence>
<dbReference type="EMBL" id="JAALHA020000020">
    <property type="protein sequence ID" value="MDR9898777.1"/>
    <property type="molecule type" value="Genomic_DNA"/>
</dbReference>
<dbReference type="PANTHER" id="PTHR30023">
    <property type="entry name" value="D-ALANYL-D-ALANINE CARBOXYPEPTIDASE"/>
    <property type="match status" value="1"/>
</dbReference>
<keyword evidence="5" id="KW-1185">Reference proteome</keyword>
<dbReference type="PRINTS" id="PR00922">
    <property type="entry name" value="DADACBPTASE3"/>
</dbReference>
<dbReference type="Gene3D" id="3.50.80.20">
    <property type="entry name" value="D-Ala-D-Ala carboxypeptidase C, peptidase S13"/>
    <property type="match status" value="1"/>
</dbReference>
<feature type="signal peptide" evidence="3">
    <location>
        <begin position="1"/>
        <end position="24"/>
    </location>
</feature>
<evidence type="ECO:0000256" key="2">
    <source>
        <dbReference type="ARBA" id="ARBA00022801"/>
    </source>
</evidence>
<gene>
    <name evidence="4" type="primary">dacB</name>
    <name evidence="4" type="ORF">G7B40_030080</name>
</gene>
<dbReference type="EC" id="3.4.16.4" evidence="4"/>
<evidence type="ECO:0000313" key="5">
    <source>
        <dbReference type="Proteomes" id="UP000667802"/>
    </source>
</evidence>
<evidence type="ECO:0000256" key="3">
    <source>
        <dbReference type="SAM" id="SignalP"/>
    </source>
</evidence>
<dbReference type="SUPFAM" id="SSF56601">
    <property type="entry name" value="beta-lactamase/transpeptidase-like"/>
    <property type="match status" value="1"/>
</dbReference>
<comment type="caution">
    <text evidence="4">The sequence shown here is derived from an EMBL/GenBank/DDBJ whole genome shotgun (WGS) entry which is preliminary data.</text>
</comment>
<dbReference type="InterPro" id="IPR000667">
    <property type="entry name" value="Peptidase_S13"/>
</dbReference>
<dbReference type="PANTHER" id="PTHR30023:SF0">
    <property type="entry name" value="PENICILLIN-SENSITIVE CARBOXYPEPTIDASE A"/>
    <property type="match status" value="1"/>
</dbReference>
<dbReference type="GO" id="GO:0006508">
    <property type="term" value="P:proteolysis"/>
    <property type="evidence" value="ECO:0007669"/>
    <property type="project" value="InterPro"/>
</dbReference>
<dbReference type="Gene3D" id="3.40.710.10">
    <property type="entry name" value="DD-peptidase/beta-lactamase superfamily"/>
    <property type="match status" value="2"/>
</dbReference>
<dbReference type="Pfam" id="PF02113">
    <property type="entry name" value="Peptidase_S13"/>
    <property type="match status" value="1"/>
</dbReference>
<keyword evidence="4" id="KW-0121">Carboxypeptidase</keyword>
<keyword evidence="3" id="KW-0732">Signal</keyword>
<name>A0AAP5IBX5_9CYAN</name>
<dbReference type="InterPro" id="IPR012338">
    <property type="entry name" value="Beta-lactam/transpept-like"/>
</dbReference>
<reference evidence="5" key="1">
    <citation type="journal article" date="2021" name="Science">
        <title>Hunting the eagle killer: A cyanobacterial neurotoxin causes vacuolar myelinopathy.</title>
        <authorList>
            <person name="Breinlinger S."/>
            <person name="Phillips T.J."/>
            <person name="Haram B.N."/>
            <person name="Mares J."/>
            <person name="Martinez Yerena J.A."/>
            <person name="Hrouzek P."/>
            <person name="Sobotka R."/>
            <person name="Henderson W.M."/>
            <person name="Schmieder P."/>
            <person name="Williams S.M."/>
            <person name="Lauderdale J.D."/>
            <person name="Wilde H.D."/>
            <person name="Gerrin W."/>
            <person name="Kust A."/>
            <person name="Washington J.W."/>
            <person name="Wagner C."/>
            <person name="Geier B."/>
            <person name="Liebeke M."/>
            <person name="Enke H."/>
            <person name="Niedermeyer T.H.J."/>
            <person name="Wilde S.B."/>
        </authorList>
    </citation>
    <scope>NUCLEOTIDE SEQUENCE [LARGE SCALE GENOMIC DNA]</scope>
    <source>
        <strain evidence="5">Thurmond2011</strain>
    </source>
</reference>
<dbReference type="AlphaFoldDB" id="A0AAP5IBX5"/>
<accession>A0AAP5IBX5</accession>
<dbReference type="NCBIfam" id="TIGR00666">
    <property type="entry name" value="PBP4"/>
    <property type="match status" value="1"/>
</dbReference>